<evidence type="ECO:0000313" key="2">
    <source>
        <dbReference type="Proteomes" id="UP001327225"/>
    </source>
</evidence>
<keyword evidence="2" id="KW-1185">Reference proteome</keyword>
<dbReference type="EMBL" id="CP141059">
    <property type="protein sequence ID" value="WQQ27161.1"/>
    <property type="molecule type" value="Genomic_DNA"/>
</dbReference>
<name>A0ABZ0ZS62_9ACTN</name>
<proteinExistence type="predicted"/>
<gene>
    <name evidence="1" type="ORF">SHK19_02795</name>
</gene>
<evidence type="ECO:0000313" key="1">
    <source>
        <dbReference type="EMBL" id="WQQ27161.1"/>
    </source>
</evidence>
<accession>A0ABZ0ZS62</accession>
<organism evidence="1 2">
    <name type="scientific">Nocardioides bizhenqiangii</name>
    <dbReference type="NCBI Taxonomy" id="3095076"/>
    <lineage>
        <taxon>Bacteria</taxon>
        <taxon>Bacillati</taxon>
        <taxon>Actinomycetota</taxon>
        <taxon>Actinomycetes</taxon>
        <taxon>Propionibacteriales</taxon>
        <taxon>Nocardioidaceae</taxon>
        <taxon>Nocardioides</taxon>
    </lineage>
</organism>
<sequence>MSHDSRDEQTLSRFPSTIGLRLVGSEVVPMGAGTFMWIQVTHFAFNPSQSDHSLLAALIASPGYAHDYASPFDSEAVATGSAVHGRWWRSAISPELLEPWTAAAAESVLQAWADDQTWSDPGHPSTACRSTRLREVCALLRSGDLYRLNKPGPEAEHQYGWATGGVGFHEFIVVDRSSRTIHVIVASDD</sequence>
<dbReference type="RefSeq" id="WP_322937772.1">
    <property type="nucleotide sequence ID" value="NZ_CP141059.1"/>
</dbReference>
<protein>
    <submittedName>
        <fullName evidence="1">Uncharacterized protein</fullName>
    </submittedName>
</protein>
<dbReference type="Proteomes" id="UP001327225">
    <property type="component" value="Chromosome"/>
</dbReference>
<reference evidence="2" key="1">
    <citation type="submission" date="2023-12" db="EMBL/GenBank/DDBJ databases">
        <title>Novel species in genus Nocardioides.</title>
        <authorList>
            <person name="Zhou H."/>
        </authorList>
    </citation>
    <scope>NUCLEOTIDE SEQUENCE [LARGE SCALE GENOMIC DNA]</scope>
    <source>
        <strain evidence="2">HM61</strain>
    </source>
</reference>